<evidence type="ECO:0000256" key="3">
    <source>
        <dbReference type="ARBA" id="ARBA00023163"/>
    </source>
</evidence>
<dbReference type="Gene3D" id="3.40.1410.10">
    <property type="entry name" value="Chorismate lyase-like"/>
    <property type="match status" value="1"/>
</dbReference>
<dbReference type="InterPro" id="IPR036390">
    <property type="entry name" value="WH_DNA-bd_sf"/>
</dbReference>
<name>A0ABU7SLS5_9ACTN</name>
<dbReference type="PANTHER" id="PTHR44846">
    <property type="entry name" value="MANNOSYL-D-GLYCERATE TRANSPORT/METABOLISM SYSTEM REPRESSOR MNGR-RELATED"/>
    <property type="match status" value="1"/>
</dbReference>
<dbReference type="InterPro" id="IPR028978">
    <property type="entry name" value="Chorismate_lyase_/UTRA_dom_sf"/>
</dbReference>
<dbReference type="PRINTS" id="PR00035">
    <property type="entry name" value="HTHGNTR"/>
</dbReference>
<dbReference type="SUPFAM" id="SSF64288">
    <property type="entry name" value="Chorismate lyase-like"/>
    <property type="match status" value="1"/>
</dbReference>
<evidence type="ECO:0000313" key="5">
    <source>
        <dbReference type="EMBL" id="MEE6310487.1"/>
    </source>
</evidence>
<dbReference type="InterPro" id="IPR036388">
    <property type="entry name" value="WH-like_DNA-bd_sf"/>
</dbReference>
<protein>
    <submittedName>
        <fullName evidence="5">GntR family transcriptional regulator</fullName>
    </submittedName>
</protein>
<dbReference type="SMART" id="SM00866">
    <property type="entry name" value="UTRA"/>
    <property type="match status" value="1"/>
</dbReference>
<dbReference type="Gene3D" id="1.10.10.10">
    <property type="entry name" value="Winged helix-like DNA-binding domain superfamily/Winged helix DNA-binding domain"/>
    <property type="match status" value="1"/>
</dbReference>
<accession>A0ABU7SLS5</accession>
<keyword evidence="3" id="KW-0804">Transcription</keyword>
<evidence type="ECO:0000259" key="4">
    <source>
        <dbReference type="PROSITE" id="PS50949"/>
    </source>
</evidence>
<evidence type="ECO:0000256" key="1">
    <source>
        <dbReference type="ARBA" id="ARBA00023015"/>
    </source>
</evidence>
<feature type="domain" description="HTH gntR-type" evidence="4">
    <location>
        <begin position="14"/>
        <end position="82"/>
    </location>
</feature>
<comment type="caution">
    <text evidence="5">The sequence shown here is derived from an EMBL/GenBank/DDBJ whole genome shotgun (WGS) entry which is preliminary data.</text>
</comment>
<keyword evidence="2" id="KW-0238">DNA-binding</keyword>
<dbReference type="Pfam" id="PF00392">
    <property type="entry name" value="GntR"/>
    <property type="match status" value="1"/>
</dbReference>
<sequence length="286" mass="31903">MAGLDQGRERTTVATKYDRIAADLRRKIQEGQLAPGQQLPAETALKEEYGVSLVTMRKALDILAAEGLIEKRHGYGTFIRIPRQRVRRSSERHQWEKDRVLLPLNKRYGTGSTERDTGLEMPDLEFSAEYAECEADQDLAHAFGVDVGTRLLERTYRTRPRDEPAPFGLGHSYLIYDVVAANPDLLDVTKEPWPGGTQHQLFTIGIELDRIVEDVTARPPSADEAEALGIDAGVAVLVIRKISVDTDGRVVEVADSVMPGDRTQLSYAIPLKRWSAAARRQAEREA</sequence>
<dbReference type="SUPFAM" id="SSF46785">
    <property type="entry name" value="Winged helix' DNA-binding domain"/>
    <property type="match status" value="1"/>
</dbReference>
<dbReference type="PROSITE" id="PS50949">
    <property type="entry name" value="HTH_GNTR"/>
    <property type="match status" value="1"/>
</dbReference>
<dbReference type="InterPro" id="IPR011663">
    <property type="entry name" value="UTRA"/>
</dbReference>
<proteinExistence type="predicted"/>
<organism evidence="5 6">
    <name type="scientific">Plantactinospora veratri</name>
    <dbReference type="NCBI Taxonomy" id="1436122"/>
    <lineage>
        <taxon>Bacteria</taxon>
        <taxon>Bacillati</taxon>
        <taxon>Actinomycetota</taxon>
        <taxon>Actinomycetes</taxon>
        <taxon>Micromonosporales</taxon>
        <taxon>Micromonosporaceae</taxon>
        <taxon>Plantactinospora</taxon>
    </lineage>
</organism>
<keyword evidence="6" id="KW-1185">Reference proteome</keyword>
<evidence type="ECO:0000256" key="2">
    <source>
        <dbReference type="ARBA" id="ARBA00023125"/>
    </source>
</evidence>
<dbReference type="PANTHER" id="PTHR44846:SF17">
    <property type="entry name" value="GNTR-FAMILY TRANSCRIPTIONAL REGULATOR"/>
    <property type="match status" value="1"/>
</dbReference>
<dbReference type="CDD" id="cd07377">
    <property type="entry name" value="WHTH_GntR"/>
    <property type="match status" value="1"/>
</dbReference>
<dbReference type="EMBL" id="JAZGQL010000026">
    <property type="protein sequence ID" value="MEE6310487.1"/>
    <property type="molecule type" value="Genomic_DNA"/>
</dbReference>
<reference evidence="5 6" key="1">
    <citation type="submission" date="2024-01" db="EMBL/GenBank/DDBJ databases">
        <title>Genome insights into Plantactinospora veratri sp. nov.</title>
        <authorList>
            <person name="Wang L."/>
        </authorList>
    </citation>
    <scope>NUCLEOTIDE SEQUENCE [LARGE SCALE GENOMIC DNA]</scope>
    <source>
        <strain evidence="5 6">NEAU-FHS4</strain>
    </source>
</reference>
<keyword evidence="1" id="KW-0805">Transcription regulation</keyword>
<dbReference type="SMART" id="SM00345">
    <property type="entry name" value="HTH_GNTR"/>
    <property type="match status" value="1"/>
</dbReference>
<dbReference type="Pfam" id="PF07702">
    <property type="entry name" value="UTRA"/>
    <property type="match status" value="1"/>
</dbReference>
<dbReference type="InterPro" id="IPR000524">
    <property type="entry name" value="Tscrpt_reg_HTH_GntR"/>
</dbReference>
<dbReference type="InterPro" id="IPR050679">
    <property type="entry name" value="Bact_HTH_transcr_reg"/>
</dbReference>
<gene>
    <name evidence="5" type="ORF">V1634_26975</name>
</gene>
<evidence type="ECO:0000313" key="6">
    <source>
        <dbReference type="Proteomes" id="UP001339911"/>
    </source>
</evidence>
<dbReference type="Proteomes" id="UP001339911">
    <property type="component" value="Unassembled WGS sequence"/>
</dbReference>